<feature type="compositionally biased region" description="Polar residues" evidence="1">
    <location>
        <begin position="34"/>
        <end position="47"/>
    </location>
</feature>
<organism evidence="2 3">
    <name type="scientific">Solanum stoloniferum</name>
    <dbReference type="NCBI Taxonomy" id="62892"/>
    <lineage>
        <taxon>Eukaryota</taxon>
        <taxon>Viridiplantae</taxon>
        <taxon>Streptophyta</taxon>
        <taxon>Embryophyta</taxon>
        <taxon>Tracheophyta</taxon>
        <taxon>Spermatophyta</taxon>
        <taxon>Magnoliopsida</taxon>
        <taxon>eudicotyledons</taxon>
        <taxon>Gunneridae</taxon>
        <taxon>Pentapetalae</taxon>
        <taxon>asterids</taxon>
        <taxon>lamiids</taxon>
        <taxon>Solanales</taxon>
        <taxon>Solanaceae</taxon>
        <taxon>Solanoideae</taxon>
        <taxon>Solaneae</taxon>
        <taxon>Solanum</taxon>
    </lineage>
</organism>
<dbReference type="EMBL" id="JBJKTR010000008">
    <property type="protein sequence ID" value="KAL3361197.1"/>
    <property type="molecule type" value="Genomic_DNA"/>
</dbReference>
<dbReference type="EMBL" id="JBJKTR010000008">
    <property type="protein sequence ID" value="KAL3361198.1"/>
    <property type="molecule type" value="Genomic_DNA"/>
</dbReference>
<name>A0ABD2TXL1_9SOLN</name>
<evidence type="ECO:0000313" key="3">
    <source>
        <dbReference type="Proteomes" id="UP001627284"/>
    </source>
</evidence>
<gene>
    <name evidence="2" type="ORF">AABB24_014211</name>
</gene>
<evidence type="ECO:0000313" key="2">
    <source>
        <dbReference type="EMBL" id="KAL3361198.1"/>
    </source>
</evidence>
<proteinExistence type="predicted"/>
<comment type="caution">
    <text evidence="2">The sequence shown here is derived from an EMBL/GenBank/DDBJ whole genome shotgun (WGS) entry which is preliminary data.</text>
</comment>
<feature type="compositionally biased region" description="Polar residues" evidence="1">
    <location>
        <begin position="1"/>
        <end position="16"/>
    </location>
</feature>
<sequence length="113" mass="12962">QYQNQNQLLHCSSSPTARAIPRRTQQLATRRQTSSPTREQQGQRPFCCSSTRFSPFLFRNGAKILEKNMSSLNGERFGSLNFELGLVSSEFSSFSLHFPKPNFPFYIFALYSL</sequence>
<evidence type="ECO:0000256" key="1">
    <source>
        <dbReference type="SAM" id="MobiDB-lite"/>
    </source>
</evidence>
<feature type="compositionally biased region" description="Low complexity" evidence="1">
    <location>
        <begin position="22"/>
        <end position="33"/>
    </location>
</feature>
<feature type="non-terminal residue" evidence="2">
    <location>
        <position position="1"/>
    </location>
</feature>
<accession>A0ABD2TXL1</accession>
<dbReference type="AlphaFoldDB" id="A0ABD2TXL1"/>
<keyword evidence="3" id="KW-1185">Reference proteome</keyword>
<dbReference type="Proteomes" id="UP001627284">
    <property type="component" value="Unassembled WGS sequence"/>
</dbReference>
<reference evidence="2 3" key="1">
    <citation type="submission" date="2024-05" db="EMBL/GenBank/DDBJ databases">
        <title>De novo assembly of an allotetraploid wild potato.</title>
        <authorList>
            <person name="Hosaka A.J."/>
        </authorList>
    </citation>
    <scope>NUCLEOTIDE SEQUENCE [LARGE SCALE GENOMIC DNA]</scope>
    <source>
        <tissue evidence="2">Young leaves</tissue>
    </source>
</reference>
<protein>
    <submittedName>
        <fullName evidence="2">Uncharacterized protein</fullName>
    </submittedName>
</protein>
<feature type="region of interest" description="Disordered" evidence="1">
    <location>
        <begin position="1"/>
        <end position="47"/>
    </location>
</feature>